<protein>
    <submittedName>
        <fullName evidence="3">Lactonase family protein</fullName>
        <ecNumber evidence="3">3.1.1.-</ecNumber>
    </submittedName>
</protein>
<gene>
    <name evidence="3" type="ORF">AAFP95_11000</name>
</gene>
<comment type="similarity">
    <text evidence="1">Belongs to the cycloisomerase 2 family.</text>
</comment>
<keyword evidence="4" id="KW-1185">Reference proteome</keyword>
<dbReference type="Proteomes" id="UP001463665">
    <property type="component" value="Chromosome"/>
</dbReference>
<evidence type="ECO:0000313" key="3">
    <source>
        <dbReference type="EMBL" id="XAO76471.1"/>
    </source>
</evidence>
<dbReference type="Pfam" id="PF10282">
    <property type="entry name" value="Lactonase"/>
    <property type="match status" value="1"/>
</dbReference>
<dbReference type="PANTHER" id="PTHR30344">
    <property type="entry name" value="6-PHOSPHOGLUCONOLACTONASE-RELATED"/>
    <property type="match status" value="1"/>
</dbReference>
<reference evidence="3 4" key="1">
    <citation type="submission" date="2024-04" db="EMBL/GenBank/DDBJ databases">
        <title>Genome sequencing and assembly of rice foliar adapted Chryseobacterium endophyticum OsEnb-ALM-A6.</title>
        <authorList>
            <person name="Kumar S."/>
            <person name="Javed M."/>
            <person name="Chouhan V."/>
            <person name="Charishma K."/>
            <person name="Patel A."/>
            <person name="Kumar M."/>
            <person name="Sahu K.P."/>
            <person name="Kumar A."/>
        </authorList>
    </citation>
    <scope>NUCLEOTIDE SEQUENCE [LARGE SCALE GENOMIC DNA]</scope>
    <source>
        <strain evidence="3 4">OsEnb-ALM-A6</strain>
    </source>
</reference>
<dbReference type="GO" id="GO:0017057">
    <property type="term" value="F:6-phosphogluconolactonase activity"/>
    <property type="evidence" value="ECO:0007669"/>
    <property type="project" value="TreeGrafter"/>
</dbReference>
<keyword evidence="3" id="KW-0378">Hydrolase</keyword>
<dbReference type="EC" id="3.1.1.-" evidence="3"/>
<dbReference type="InterPro" id="IPR015943">
    <property type="entry name" value="WD40/YVTN_repeat-like_dom_sf"/>
</dbReference>
<sequence>MSKQKSGGENPVYLTLHQNGKWLVNGNYTEGSVSVYPVYENGQIQPYVQNFKFTEGSVDPGRQERAHIHSTVFSPDFKYVFLPDLGADKIRIYRFENEKDQPLQPAEIPFTFTVPGSGPRHFTFHPNGKFAYCIEEMGGSVSVYSYNNGKLDSLQRINTHSAKYKEDFESSDIHISPDGKFLYASNRGNENNIAIFSTHHDGTLKTVGYQSTKGKHPRVFNLDPTGKFLIATNAGTGTVVVFKRNPETGLLKKVGRKIKIKGVSCVEIRRY</sequence>
<dbReference type="SUPFAM" id="SSF51004">
    <property type="entry name" value="C-terminal (heme d1) domain of cytochrome cd1-nitrite reductase"/>
    <property type="match status" value="1"/>
</dbReference>
<dbReference type="PANTHER" id="PTHR30344:SF1">
    <property type="entry name" value="6-PHOSPHOGLUCONOLACTONASE"/>
    <property type="match status" value="1"/>
</dbReference>
<evidence type="ECO:0000256" key="2">
    <source>
        <dbReference type="ARBA" id="ARBA00022526"/>
    </source>
</evidence>
<accession>A0AAU6WUZ0</accession>
<dbReference type="InterPro" id="IPR050282">
    <property type="entry name" value="Cycloisomerase_2"/>
</dbReference>
<name>A0AAU6WUZ0_9FLAO</name>
<keyword evidence="2" id="KW-0313">Glucose metabolism</keyword>
<dbReference type="GO" id="GO:0006006">
    <property type="term" value="P:glucose metabolic process"/>
    <property type="evidence" value="ECO:0007669"/>
    <property type="project" value="UniProtKB-KW"/>
</dbReference>
<keyword evidence="2" id="KW-0119">Carbohydrate metabolism</keyword>
<evidence type="ECO:0000256" key="1">
    <source>
        <dbReference type="ARBA" id="ARBA00005564"/>
    </source>
</evidence>
<organism evidence="3 4">
    <name type="scientific">Chryseobacterium endophyticum</name>
    <dbReference type="NCBI Taxonomy" id="1854762"/>
    <lineage>
        <taxon>Bacteria</taxon>
        <taxon>Pseudomonadati</taxon>
        <taxon>Bacteroidota</taxon>
        <taxon>Flavobacteriia</taxon>
        <taxon>Flavobacteriales</taxon>
        <taxon>Weeksellaceae</taxon>
        <taxon>Chryseobacterium group</taxon>
        <taxon>Chryseobacterium</taxon>
    </lineage>
</organism>
<dbReference type="InterPro" id="IPR019405">
    <property type="entry name" value="Lactonase_7-beta_prop"/>
</dbReference>
<dbReference type="EMBL" id="CP154834">
    <property type="protein sequence ID" value="XAO76471.1"/>
    <property type="molecule type" value="Genomic_DNA"/>
</dbReference>
<dbReference type="Gene3D" id="2.130.10.10">
    <property type="entry name" value="YVTN repeat-like/Quinoprotein amine dehydrogenase"/>
    <property type="match status" value="1"/>
</dbReference>
<dbReference type="InterPro" id="IPR011048">
    <property type="entry name" value="Haem_d1_sf"/>
</dbReference>
<dbReference type="AlphaFoldDB" id="A0AAU6WUZ0"/>
<dbReference type="RefSeq" id="WP_345767809.1">
    <property type="nucleotide sequence ID" value="NZ_CP154834.1"/>
</dbReference>
<proteinExistence type="inferred from homology"/>
<evidence type="ECO:0000313" key="4">
    <source>
        <dbReference type="Proteomes" id="UP001463665"/>
    </source>
</evidence>